<reference evidence="1" key="1">
    <citation type="submission" date="2022-10" db="EMBL/GenBank/DDBJ databases">
        <authorList>
            <person name="Koch H."/>
        </authorList>
    </citation>
    <scope>NUCLEOTIDE SEQUENCE</scope>
    <source>
        <strain evidence="1">DNF</strain>
    </source>
</reference>
<name>A0AA86MZX7_9BACT</name>
<dbReference type="KEGG" id="nti:DNFV4_02553"/>
<protein>
    <submittedName>
        <fullName evidence="1">Uncharacterized protein</fullName>
    </submittedName>
</protein>
<evidence type="ECO:0000313" key="1">
    <source>
        <dbReference type="EMBL" id="CAI4032126.1"/>
    </source>
</evidence>
<keyword evidence="2" id="KW-1185">Reference proteome</keyword>
<dbReference type="RefSeq" id="WP_289268873.1">
    <property type="nucleotide sequence ID" value="NZ_OX365700.1"/>
</dbReference>
<evidence type="ECO:0000313" key="2">
    <source>
        <dbReference type="Proteomes" id="UP001179121"/>
    </source>
</evidence>
<dbReference type="Proteomes" id="UP001179121">
    <property type="component" value="Chromosome"/>
</dbReference>
<accession>A0AA86MZX7</accession>
<gene>
    <name evidence="1" type="ORF">DNFV4_02553</name>
</gene>
<dbReference type="AlphaFoldDB" id="A0AA86MZX7"/>
<organism evidence="1 2">
    <name type="scientific">Nitrospira tepida</name>
    <dbReference type="NCBI Taxonomy" id="2973512"/>
    <lineage>
        <taxon>Bacteria</taxon>
        <taxon>Pseudomonadati</taxon>
        <taxon>Nitrospirota</taxon>
        <taxon>Nitrospiria</taxon>
        <taxon>Nitrospirales</taxon>
        <taxon>Nitrospiraceae</taxon>
        <taxon>Nitrospira</taxon>
    </lineage>
</organism>
<sequence length="77" mass="8780">MEKPVGRRSHSTQKQPGRIGAIRRELEGAPCPHCGWHRYQLVIRSGSNSAASAVYARCSHCQRPRDLTEDLQRILWI</sequence>
<proteinExistence type="predicted"/>
<dbReference type="EMBL" id="OX365700">
    <property type="protein sequence ID" value="CAI4032126.1"/>
    <property type="molecule type" value="Genomic_DNA"/>
</dbReference>